<reference evidence="2" key="1">
    <citation type="journal article" date="2022" name="Mol. Ecol. Resour.">
        <title>The genomes of chicory, endive, great burdock and yacon provide insights into Asteraceae palaeo-polyploidization history and plant inulin production.</title>
        <authorList>
            <person name="Fan W."/>
            <person name="Wang S."/>
            <person name="Wang H."/>
            <person name="Wang A."/>
            <person name="Jiang F."/>
            <person name="Liu H."/>
            <person name="Zhao H."/>
            <person name="Xu D."/>
            <person name="Zhang Y."/>
        </authorList>
    </citation>
    <scope>NUCLEOTIDE SEQUENCE [LARGE SCALE GENOMIC DNA]</scope>
    <source>
        <strain evidence="2">cv. Punajuju</strain>
    </source>
</reference>
<name>A0ACB8ZN09_CICIN</name>
<protein>
    <submittedName>
        <fullName evidence="1">Uncharacterized protein</fullName>
    </submittedName>
</protein>
<proteinExistence type="predicted"/>
<comment type="caution">
    <text evidence="1">The sequence shown here is derived from an EMBL/GenBank/DDBJ whole genome shotgun (WGS) entry which is preliminary data.</text>
</comment>
<accession>A0ACB8ZN09</accession>
<reference evidence="1 2" key="2">
    <citation type="journal article" date="2022" name="Mol. Ecol. Resour.">
        <title>The genomes of chicory, endive, great burdock and yacon provide insights into Asteraceae paleo-polyploidization history and plant inulin production.</title>
        <authorList>
            <person name="Fan W."/>
            <person name="Wang S."/>
            <person name="Wang H."/>
            <person name="Wang A."/>
            <person name="Jiang F."/>
            <person name="Liu H."/>
            <person name="Zhao H."/>
            <person name="Xu D."/>
            <person name="Zhang Y."/>
        </authorList>
    </citation>
    <scope>NUCLEOTIDE SEQUENCE [LARGE SCALE GENOMIC DNA]</scope>
    <source>
        <strain evidence="2">cv. Punajuju</strain>
        <tissue evidence="1">Leaves</tissue>
    </source>
</reference>
<sequence length="86" mass="9658">MLELPSNPQSSSELFSVVPNESGAFLSNIQRIRLAEDLAHFSQASPPHEPVFKDLRERSDETDDDAYDDSKEDGNGDDNLEYEVDD</sequence>
<organism evidence="1 2">
    <name type="scientific">Cichorium intybus</name>
    <name type="common">Chicory</name>
    <dbReference type="NCBI Taxonomy" id="13427"/>
    <lineage>
        <taxon>Eukaryota</taxon>
        <taxon>Viridiplantae</taxon>
        <taxon>Streptophyta</taxon>
        <taxon>Embryophyta</taxon>
        <taxon>Tracheophyta</taxon>
        <taxon>Spermatophyta</taxon>
        <taxon>Magnoliopsida</taxon>
        <taxon>eudicotyledons</taxon>
        <taxon>Gunneridae</taxon>
        <taxon>Pentapetalae</taxon>
        <taxon>asterids</taxon>
        <taxon>campanulids</taxon>
        <taxon>Asterales</taxon>
        <taxon>Asteraceae</taxon>
        <taxon>Cichorioideae</taxon>
        <taxon>Cichorieae</taxon>
        <taxon>Cichoriinae</taxon>
        <taxon>Cichorium</taxon>
    </lineage>
</organism>
<evidence type="ECO:0000313" key="2">
    <source>
        <dbReference type="Proteomes" id="UP001055811"/>
    </source>
</evidence>
<dbReference type="EMBL" id="CM042016">
    <property type="protein sequence ID" value="KAI3698709.1"/>
    <property type="molecule type" value="Genomic_DNA"/>
</dbReference>
<gene>
    <name evidence="1" type="ORF">L2E82_42456</name>
</gene>
<dbReference type="Proteomes" id="UP001055811">
    <property type="component" value="Linkage Group LG08"/>
</dbReference>
<evidence type="ECO:0000313" key="1">
    <source>
        <dbReference type="EMBL" id="KAI3698709.1"/>
    </source>
</evidence>
<keyword evidence="2" id="KW-1185">Reference proteome</keyword>